<dbReference type="PANTHER" id="PTHR46281">
    <property type="entry name" value="CYTOCHROME C OXIDASE SUBUNIT 6B"/>
    <property type="match status" value="1"/>
</dbReference>
<evidence type="ECO:0008006" key="7">
    <source>
        <dbReference type="Google" id="ProtNLM"/>
    </source>
</evidence>
<keyword evidence="2" id="KW-0496">Mitochondrion</keyword>
<dbReference type="Proteomes" id="UP000619265">
    <property type="component" value="Unassembled WGS sequence"/>
</dbReference>
<keyword evidence="3" id="KW-1015">Disulfide bond</keyword>
<evidence type="ECO:0000256" key="4">
    <source>
        <dbReference type="SAM" id="MobiDB-lite"/>
    </source>
</evidence>
<dbReference type="SUPFAM" id="SSF47694">
    <property type="entry name" value="Cytochrome c oxidase subunit h"/>
    <property type="match status" value="1"/>
</dbReference>
<gene>
    <name evidence="5" type="ORF">F2P56_012322</name>
</gene>
<feature type="region of interest" description="Disordered" evidence="4">
    <location>
        <begin position="48"/>
        <end position="144"/>
    </location>
</feature>
<dbReference type="Gene3D" id="1.10.10.140">
    <property type="entry name" value="Cytochrome c oxidase, subunit VIb"/>
    <property type="match status" value="1"/>
</dbReference>
<reference evidence="5" key="2">
    <citation type="submission" date="2020-03" db="EMBL/GenBank/DDBJ databases">
        <title>Walnut 2.0.</title>
        <authorList>
            <person name="Marrano A."/>
            <person name="Britton M."/>
            <person name="Zimin A.V."/>
            <person name="Zaini P.A."/>
            <person name="Workman R."/>
            <person name="Puiu D."/>
            <person name="Bianco L."/>
            <person name="Allen B.J."/>
            <person name="Troggio M."/>
            <person name="Leslie C.A."/>
            <person name="Timp W."/>
            <person name="Dendekar A."/>
            <person name="Salzberg S.L."/>
            <person name="Neale D.B."/>
        </authorList>
    </citation>
    <scope>NUCLEOTIDE SEQUENCE</scope>
    <source>
        <tissue evidence="5">Leaves</tissue>
    </source>
</reference>
<evidence type="ECO:0000313" key="6">
    <source>
        <dbReference type="Proteomes" id="UP000619265"/>
    </source>
</evidence>
<organism evidence="5 6">
    <name type="scientific">Juglans regia</name>
    <name type="common">English walnut</name>
    <dbReference type="NCBI Taxonomy" id="51240"/>
    <lineage>
        <taxon>Eukaryota</taxon>
        <taxon>Viridiplantae</taxon>
        <taxon>Streptophyta</taxon>
        <taxon>Embryophyta</taxon>
        <taxon>Tracheophyta</taxon>
        <taxon>Spermatophyta</taxon>
        <taxon>Magnoliopsida</taxon>
        <taxon>eudicotyledons</taxon>
        <taxon>Gunneridae</taxon>
        <taxon>Pentapetalae</taxon>
        <taxon>rosids</taxon>
        <taxon>fabids</taxon>
        <taxon>Fagales</taxon>
        <taxon>Juglandaceae</taxon>
        <taxon>Juglans</taxon>
    </lineage>
</organism>
<feature type="compositionally biased region" description="Polar residues" evidence="4">
    <location>
        <begin position="97"/>
        <end position="116"/>
    </location>
</feature>
<dbReference type="InterPro" id="IPR036549">
    <property type="entry name" value="CX6/COA6-like_sf"/>
</dbReference>
<evidence type="ECO:0000256" key="1">
    <source>
        <dbReference type="ARBA" id="ARBA00004173"/>
    </source>
</evidence>
<reference evidence="5" key="1">
    <citation type="submission" date="2015-10" db="EMBL/GenBank/DDBJ databases">
        <authorList>
            <person name="Martinez-Garcia P.J."/>
            <person name="Crepeau M.W."/>
            <person name="Puiu D."/>
            <person name="Gonzalez-Ibeas D."/>
            <person name="Whalen J."/>
            <person name="Stevens K."/>
            <person name="Paul R."/>
            <person name="Butterfield T."/>
            <person name="Britton M."/>
            <person name="Reagan R."/>
            <person name="Chakraborty S."/>
            <person name="Walawage S.L."/>
            <person name="Vasquez-Gross H.A."/>
            <person name="Cardeno C."/>
            <person name="Famula R."/>
            <person name="Pratt K."/>
            <person name="Kuruganti S."/>
            <person name="Aradhya M.K."/>
            <person name="Leslie C.A."/>
            <person name="Dandekar A.M."/>
            <person name="Salzberg S.L."/>
            <person name="Wegrzyn J.L."/>
            <person name="Langley C.H."/>
            <person name="Neale D.B."/>
        </authorList>
    </citation>
    <scope>NUCLEOTIDE SEQUENCE</scope>
    <source>
        <tissue evidence="5">Leaves</tissue>
    </source>
</reference>
<comment type="caution">
    <text evidence="5">The sequence shown here is derived from an EMBL/GenBank/DDBJ whole genome shotgun (WGS) entry which is preliminary data.</text>
</comment>
<evidence type="ECO:0000256" key="2">
    <source>
        <dbReference type="ARBA" id="ARBA00023128"/>
    </source>
</evidence>
<name>A0A834CU92_JUGRE</name>
<dbReference type="Pfam" id="PF02297">
    <property type="entry name" value="COX6B"/>
    <property type="match status" value="1"/>
</dbReference>
<evidence type="ECO:0000256" key="3">
    <source>
        <dbReference type="ARBA" id="ARBA00023157"/>
    </source>
</evidence>
<evidence type="ECO:0000313" key="5">
    <source>
        <dbReference type="EMBL" id="KAF5468145.1"/>
    </source>
</evidence>
<dbReference type="InterPro" id="IPR003213">
    <property type="entry name" value="Cyt_c_oxidase_su6B"/>
</dbReference>
<dbReference type="AlphaFoldDB" id="A0A834CU92"/>
<sequence>MSTVDLLGGFCVRSQLDLRFCALGSDFLGRFSCLWETIRKQYSLEEEKKPNAVTKSVEVKEVENPVAAEAEEVSTEKAEDSPATAEENTEVTLVATGASSEATPDSGESTEANSTAVEDGGEAANEASGENSEEEKTGDQDAAEETAEIKLETAPADFRFPTTNQTRHCFTRYVEYHRCVAAKGEGAPECDKFAKYYRSLCPGEWIDRWNEQRENGAFPGPL</sequence>
<comment type="subcellular location">
    <subcellularLocation>
        <location evidence="1">Mitochondrion</location>
    </subcellularLocation>
</comment>
<proteinExistence type="predicted"/>
<dbReference type="Gramene" id="Jr06_05690_p1">
    <property type="protein sequence ID" value="cds.Jr06_05690_p1"/>
    <property type="gene ID" value="Jr06_05690"/>
</dbReference>
<dbReference type="GO" id="GO:0005739">
    <property type="term" value="C:mitochondrion"/>
    <property type="evidence" value="ECO:0007669"/>
    <property type="project" value="UniProtKB-SubCell"/>
</dbReference>
<dbReference type="PROSITE" id="PS51808">
    <property type="entry name" value="CHCH"/>
    <property type="match status" value="1"/>
</dbReference>
<dbReference type="InterPro" id="IPR048280">
    <property type="entry name" value="COX6B-like"/>
</dbReference>
<protein>
    <recommendedName>
        <fullName evidence="7">Cytochrome c oxidase subunit 6b-1-like</fullName>
    </recommendedName>
</protein>
<dbReference type="PANTHER" id="PTHR46281:SF2">
    <property type="entry name" value="CYTOCHROME C OXIDASE SUBUNIT 6B-1"/>
    <property type="match status" value="1"/>
</dbReference>
<dbReference type="CDD" id="cd00926">
    <property type="entry name" value="Cyt_c_Oxidase_VIb"/>
    <property type="match status" value="1"/>
</dbReference>
<accession>A0A834CU92</accession>
<dbReference type="EMBL" id="LIHL02000006">
    <property type="protein sequence ID" value="KAF5468145.1"/>
    <property type="molecule type" value="Genomic_DNA"/>
</dbReference>
<dbReference type="GO" id="GO:0045277">
    <property type="term" value="C:respiratory chain complex IV"/>
    <property type="evidence" value="ECO:0007669"/>
    <property type="project" value="InterPro"/>
</dbReference>